<gene>
    <name evidence="7" type="ORF">NK662_13115</name>
</gene>
<evidence type="ECO:0000256" key="2">
    <source>
        <dbReference type="ARBA" id="ARBA00022475"/>
    </source>
</evidence>
<protein>
    <submittedName>
        <fullName evidence="7">LysE family translocator</fullName>
    </submittedName>
</protein>
<evidence type="ECO:0000256" key="6">
    <source>
        <dbReference type="SAM" id="Phobius"/>
    </source>
</evidence>
<dbReference type="AlphaFoldDB" id="A0AA41XA11"/>
<keyword evidence="4 6" id="KW-1133">Transmembrane helix</keyword>
<keyword evidence="2" id="KW-1003">Cell membrane</keyword>
<evidence type="ECO:0000313" key="8">
    <source>
        <dbReference type="Proteomes" id="UP001156102"/>
    </source>
</evidence>
<comment type="caution">
    <text evidence="7">The sequence shown here is derived from an EMBL/GenBank/DDBJ whole genome shotgun (WGS) entry which is preliminary data.</text>
</comment>
<evidence type="ECO:0000256" key="3">
    <source>
        <dbReference type="ARBA" id="ARBA00022692"/>
    </source>
</evidence>
<evidence type="ECO:0000256" key="1">
    <source>
        <dbReference type="ARBA" id="ARBA00004651"/>
    </source>
</evidence>
<sequence>MEGALTFLQFIVLGLSLAAPIGPMNVEVMKRGLTEGFLSSWLVGLGGLTGDILLLLAIYFGFAGFMQLTIVQIVMYAAGSLMLGYLAYDSMKGAFSSRLALLSGGNSGHSRSSFVTGLIIAVANPLSLLFWFGIYGSSLQTLAASSWMFSLVCSFAVILGLFLWNLNIVLTVHFSKRLMNEKFIRGITFAAGMCLFGFSIHFAVQLYRLVVN</sequence>
<name>A0AA41XA11_9BACI</name>
<evidence type="ECO:0000313" key="7">
    <source>
        <dbReference type="EMBL" id="MCP8969469.1"/>
    </source>
</evidence>
<keyword evidence="3 6" id="KW-0812">Transmembrane</keyword>
<dbReference type="GO" id="GO:0005886">
    <property type="term" value="C:plasma membrane"/>
    <property type="evidence" value="ECO:0007669"/>
    <property type="project" value="UniProtKB-SubCell"/>
</dbReference>
<dbReference type="RefSeq" id="WP_254759391.1">
    <property type="nucleotide sequence ID" value="NZ_JANCLT010000006.1"/>
</dbReference>
<reference evidence="7" key="1">
    <citation type="submission" date="2022-07" db="EMBL/GenBank/DDBJ databases">
        <authorList>
            <person name="Li W.-J."/>
            <person name="Deng Q.-Q."/>
        </authorList>
    </citation>
    <scope>NUCLEOTIDE SEQUENCE</scope>
    <source>
        <strain evidence="7">SYSU M60031</strain>
    </source>
</reference>
<organism evidence="7 8">
    <name type="scientific">Ectobacillus ponti</name>
    <dbReference type="NCBI Taxonomy" id="2961894"/>
    <lineage>
        <taxon>Bacteria</taxon>
        <taxon>Bacillati</taxon>
        <taxon>Bacillota</taxon>
        <taxon>Bacilli</taxon>
        <taxon>Bacillales</taxon>
        <taxon>Bacillaceae</taxon>
        <taxon>Ectobacillus</taxon>
    </lineage>
</organism>
<keyword evidence="8" id="KW-1185">Reference proteome</keyword>
<keyword evidence="5 6" id="KW-0472">Membrane</keyword>
<dbReference type="Proteomes" id="UP001156102">
    <property type="component" value="Unassembled WGS sequence"/>
</dbReference>
<dbReference type="Pfam" id="PF01810">
    <property type="entry name" value="LysE"/>
    <property type="match status" value="1"/>
</dbReference>
<evidence type="ECO:0000256" key="4">
    <source>
        <dbReference type="ARBA" id="ARBA00022989"/>
    </source>
</evidence>
<feature type="transmembrane region" description="Helical" evidence="6">
    <location>
        <begin position="147"/>
        <end position="166"/>
    </location>
</feature>
<feature type="transmembrane region" description="Helical" evidence="6">
    <location>
        <begin position="42"/>
        <end position="62"/>
    </location>
</feature>
<dbReference type="EMBL" id="JANCLT010000006">
    <property type="protein sequence ID" value="MCP8969469.1"/>
    <property type="molecule type" value="Genomic_DNA"/>
</dbReference>
<proteinExistence type="predicted"/>
<accession>A0AA41XA11</accession>
<comment type="subcellular location">
    <subcellularLocation>
        <location evidence="1">Cell membrane</location>
        <topology evidence="1">Multi-pass membrane protein</topology>
    </subcellularLocation>
</comment>
<dbReference type="PANTHER" id="PTHR30086">
    <property type="entry name" value="ARGININE EXPORTER PROTEIN ARGO"/>
    <property type="match status" value="1"/>
</dbReference>
<dbReference type="GO" id="GO:0015171">
    <property type="term" value="F:amino acid transmembrane transporter activity"/>
    <property type="evidence" value="ECO:0007669"/>
    <property type="project" value="TreeGrafter"/>
</dbReference>
<dbReference type="PANTHER" id="PTHR30086:SF6">
    <property type="entry name" value="AMINO ACID EFFLUX PROTEIN YCGF-RELATED"/>
    <property type="match status" value="1"/>
</dbReference>
<feature type="transmembrane region" description="Helical" evidence="6">
    <location>
        <begin position="114"/>
        <end position="135"/>
    </location>
</feature>
<dbReference type="InterPro" id="IPR001123">
    <property type="entry name" value="LeuE-type"/>
</dbReference>
<feature type="transmembrane region" description="Helical" evidence="6">
    <location>
        <begin position="186"/>
        <end position="207"/>
    </location>
</feature>
<evidence type="ECO:0000256" key="5">
    <source>
        <dbReference type="ARBA" id="ARBA00023136"/>
    </source>
</evidence>
<feature type="transmembrane region" description="Helical" evidence="6">
    <location>
        <begin position="69"/>
        <end position="88"/>
    </location>
</feature>